<sequence length="69" mass="7408">MTGPAGENQVRAALDKASDEMIFIGPDHPYYPLLAELVSAVGNSWQQGYDHGRRGGDDANPYTWNSAAG</sequence>
<dbReference type="AlphaFoldDB" id="A0A3B0FQC3"/>
<organism evidence="2 3">
    <name type="scientific">Pseudarthrobacter phenanthrenivorans</name>
    <name type="common">Arthrobacter phenanthrenivorans</name>
    <dbReference type="NCBI Taxonomy" id="361575"/>
    <lineage>
        <taxon>Bacteria</taxon>
        <taxon>Bacillati</taxon>
        <taxon>Actinomycetota</taxon>
        <taxon>Actinomycetes</taxon>
        <taxon>Micrococcales</taxon>
        <taxon>Micrococcaceae</taxon>
        <taxon>Pseudarthrobacter</taxon>
    </lineage>
</organism>
<reference evidence="2 3" key="1">
    <citation type="submission" date="2018-10" db="EMBL/GenBank/DDBJ databases">
        <title>Genome-guide identification and characterization of bacteria that degrade polycyclic aromatic hydrocarbons and resist hexavalent chromium simultaneously.</title>
        <authorList>
            <person name="Feng H."/>
        </authorList>
    </citation>
    <scope>NUCLEOTIDE SEQUENCE [LARGE SCALE GENOMIC DNA]</scope>
    <source>
        <strain evidence="2 3">J015</strain>
    </source>
</reference>
<reference evidence="3" key="2">
    <citation type="submission" date="2018-10" db="EMBL/GenBank/DDBJ databases">
        <authorList>
            <person name="Wang Y."/>
            <person name="Wang J."/>
            <person name="Yang X."/>
            <person name="Wang Z."/>
            <person name="Huang Y."/>
        </authorList>
    </citation>
    <scope>NUCLEOTIDE SEQUENCE [LARGE SCALE GENOMIC DNA]</scope>
    <source>
        <strain evidence="3">J015</strain>
    </source>
</reference>
<gene>
    <name evidence="2" type="ORF">D7Z96_14640</name>
</gene>
<dbReference type="Proteomes" id="UP000273159">
    <property type="component" value="Unassembled WGS sequence"/>
</dbReference>
<name>A0A3B0FQC3_PSEPS</name>
<evidence type="ECO:0000313" key="3">
    <source>
        <dbReference type="Proteomes" id="UP000273159"/>
    </source>
</evidence>
<accession>A0A3B0FQC3</accession>
<protein>
    <submittedName>
        <fullName evidence="2">Uncharacterized protein</fullName>
    </submittedName>
</protein>
<proteinExistence type="predicted"/>
<dbReference type="EMBL" id="RBNH01000014">
    <property type="protein sequence ID" value="RKO22055.1"/>
    <property type="molecule type" value="Genomic_DNA"/>
</dbReference>
<dbReference type="RefSeq" id="WP_013602694.1">
    <property type="nucleotide sequence ID" value="NZ_RBNH01000014.1"/>
</dbReference>
<comment type="caution">
    <text evidence="2">The sequence shown here is derived from an EMBL/GenBank/DDBJ whole genome shotgun (WGS) entry which is preliminary data.</text>
</comment>
<evidence type="ECO:0000256" key="1">
    <source>
        <dbReference type="SAM" id="MobiDB-lite"/>
    </source>
</evidence>
<feature type="region of interest" description="Disordered" evidence="1">
    <location>
        <begin position="46"/>
        <end position="69"/>
    </location>
</feature>
<evidence type="ECO:0000313" key="2">
    <source>
        <dbReference type="EMBL" id="RKO22055.1"/>
    </source>
</evidence>